<dbReference type="RefSeq" id="WP_346130674.1">
    <property type="nucleotide sequence ID" value="NZ_BAABBE010000008.1"/>
</dbReference>
<evidence type="ECO:0008006" key="3">
    <source>
        <dbReference type="Google" id="ProtNLM"/>
    </source>
</evidence>
<dbReference type="Proteomes" id="UP001500711">
    <property type="component" value="Unassembled WGS sequence"/>
</dbReference>
<accession>A0ABP7AWX0</accession>
<comment type="caution">
    <text evidence="1">The sequence shown here is derived from an EMBL/GenBank/DDBJ whole genome shotgun (WGS) entry which is preliminary data.</text>
</comment>
<sequence length="92" mass="10284">MRLCAVCGDPVDPDLEWRGPGHLSRQGSPLLRWAAYEAGYCAARKTSPDHTYYLEVRDRTGGNRAALAVARKILRRSHHILRELGNQAFAPV</sequence>
<name>A0ABP7AWX0_9PSEU</name>
<proteinExistence type="predicted"/>
<protein>
    <recommendedName>
        <fullName evidence="3">Transposase IS116/IS110/IS902 family protein</fullName>
    </recommendedName>
</protein>
<evidence type="ECO:0000313" key="2">
    <source>
        <dbReference type="Proteomes" id="UP001500711"/>
    </source>
</evidence>
<reference evidence="2" key="1">
    <citation type="journal article" date="2019" name="Int. J. Syst. Evol. Microbiol.">
        <title>The Global Catalogue of Microorganisms (GCM) 10K type strain sequencing project: providing services to taxonomists for standard genome sequencing and annotation.</title>
        <authorList>
            <consortium name="The Broad Institute Genomics Platform"/>
            <consortium name="The Broad Institute Genome Sequencing Center for Infectious Disease"/>
            <person name="Wu L."/>
            <person name="Ma J."/>
        </authorList>
    </citation>
    <scope>NUCLEOTIDE SEQUENCE [LARGE SCALE GENOMIC DNA]</scope>
    <source>
        <strain evidence="2">JCM 17494</strain>
    </source>
</reference>
<evidence type="ECO:0000313" key="1">
    <source>
        <dbReference type="EMBL" id="GAA3642608.1"/>
    </source>
</evidence>
<gene>
    <name evidence="1" type="ORF">GCM10022267_31510</name>
</gene>
<dbReference type="EMBL" id="BAABBE010000008">
    <property type="protein sequence ID" value="GAA3642608.1"/>
    <property type="molecule type" value="Genomic_DNA"/>
</dbReference>
<organism evidence="1 2">
    <name type="scientific">Lentzea roselyniae</name>
    <dbReference type="NCBI Taxonomy" id="531940"/>
    <lineage>
        <taxon>Bacteria</taxon>
        <taxon>Bacillati</taxon>
        <taxon>Actinomycetota</taxon>
        <taxon>Actinomycetes</taxon>
        <taxon>Pseudonocardiales</taxon>
        <taxon>Pseudonocardiaceae</taxon>
        <taxon>Lentzea</taxon>
    </lineage>
</organism>
<keyword evidence="2" id="KW-1185">Reference proteome</keyword>